<dbReference type="Pfam" id="PF25876">
    <property type="entry name" value="HH_MFP_RND"/>
    <property type="match status" value="1"/>
</dbReference>
<gene>
    <name evidence="3" type="primary">mdtA_4</name>
    <name evidence="3" type="ORF">SDC9_11262</name>
</gene>
<dbReference type="Gene3D" id="2.40.50.100">
    <property type="match status" value="1"/>
</dbReference>
<dbReference type="GO" id="GO:0015562">
    <property type="term" value="F:efflux transmembrane transporter activity"/>
    <property type="evidence" value="ECO:0007669"/>
    <property type="project" value="TreeGrafter"/>
</dbReference>
<evidence type="ECO:0000259" key="2">
    <source>
        <dbReference type="Pfam" id="PF25917"/>
    </source>
</evidence>
<dbReference type="NCBIfam" id="TIGR01730">
    <property type="entry name" value="RND_mfp"/>
    <property type="match status" value="1"/>
</dbReference>
<dbReference type="PANTHER" id="PTHR30469">
    <property type="entry name" value="MULTIDRUG RESISTANCE PROTEIN MDTA"/>
    <property type="match status" value="1"/>
</dbReference>
<dbReference type="InterPro" id="IPR058625">
    <property type="entry name" value="MdtA-like_BSH"/>
</dbReference>
<dbReference type="GO" id="GO:1990281">
    <property type="term" value="C:efflux pump complex"/>
    <property type="evidence" value="ECO:0007669"/>
    <property type="project" value="TreeGrafter"/>
</dbReference>
<dbReference type="InterPro" id="IPR058624">
    <property type="entry name" value="MdtA-like_HH"/>
</dbReference>
<reference evidence="3" key="1">
    <citation type="submission" date="2019-08" db="EMBL/GenBank/DDBJ databases">
        <authorList>
            <person name="Kucharzyk K."/>
            <person name="Murdoch R.W."/>
            <person name="Higgins S."/>
            <person name="Loffler F."/>
        </authorList>
    </citation>
    <scope>NUCLEOTIDE SEQUENCE</scope>
</reference>
<dbReference type="SUPFAM" id="SSF111369">
    <property type="entry name" value="HlyD-like secretion proteins"/>
    <property type="match status" value="1"/>
</dbReference>
<evidence type="ECO:0000313" key="3">
    <source>
        <dbReference type="EMBL" id="MPL65598.1"/>
    </source>
</evidence>
<evidence type="ECO:0000259" key="1">
    <source>
        <dbReference type="Pfam" id="PF25876"/>
    </source>
</evidence>
<protein>
    <submittedName>
        <fullName evidence="3">Multidrug resistance protein MdtA</fullName>
    </submittedName>
</protein>
<dbReference type="Gene3D" id="1.10.287.470">
    <property type="entry name" value="Helix hairpin bin"/>
    <property type="match status" value="1"/>
</dbReference>
<dbReference type="InterPro" id="IPR006143">
    <property type="entry name" value="RND_pump_MFP"/>
</dbReference>
<dbReference type="EMBL" id="VSSQ01000029">
    <property type="protein sequence ID" value="MPL65598.1"/>
    <property type="molecule type" value="Genomic_DNA"/>
</dbReference>
<dbReference type="Pfam" id="PF25917">
    <property type="entry name" value="BSH_RND"/>
    <property type="match status" value="1"/>
</dbReference>
<sequence length="370" mass="40026">MKKLFYKHRMTIVITILLLTTTLLLNANYNLFPFERWTSQLISQTPVRITATPINIVNKPVTITRAGSIEASTSVPINADFSGHISELYVTEGQAVKAGQPLLKLKASSNQTVSQSTEVSQQVQADYDNALNEFNRYQKLYEIGGIPRRQLEMATTHLQEAKANLTNAQNTMQSSAVTVNGFATMTAPIDGIVMSLSTAPEKAVQTGQQLLSLGSGQEVEVVIPLGQNDLYLIHLGTPTTLEILHQTFAGQVSRIYPQVEANQSPSFLAHIKLANNPAGLLKPGMSGNVHINIGQSATVAAVPTASVLHDGQGRSFIYTAINGKAILQQVSIGETIDDFTEITSDLPQNSMVVTSSINDIKNGDQITIIQ</sequence>
<dbReference type="Gene3D" id="2.40.420.20">
    <property type="match status" value="1"/>
</dbReference>
<name>A0A644TF59_9ZZZZ</name>
<feature type="domain" description="Multidrug resistance protein MdtA-like alpha-helical hairpin" evidence="1">
    <location>
        <begin position="121"/>
        <end position="174"/>
    </location>
</feature>
<dbReference type="AlphaFoldDB" id="A0A644TF59"/>
<comment type="caution">
    <text evidence="3">The sequence shown here is derived from an EMBL/GenBank/DDBJ whole genome shotgun (WGS) entry which is preliminary data.</text>
</comment>
<organism evidence="3">
    <name type="scientific">bioreactor metagenome</name>
    <dbReference type="NCBI Taxonomy" id="1076179"/>
    <lineage>
        <taxon>unclassified sequences</taxon>
        <taxon>metagenomes</taxon>
        <taxon>ecological metagenomes</taxon>
    </lineage>
</organism>
<feature type="domain" description="Multidrug resistance protein MdtA-like barrel-sandwich hybrid" evidence="2">
    <location>
        <begin position="75"/>
        <end position="210"/>
    </location>
</feature>
<dbReference type="Gene3D" id="2.40.30.170">
    <property type="match status" value="1"/>
</dbReference>
<proteinExistence type="predicted"/>
<accession>A0A644TF59</accession>